<dbReference type="Gene3D" id="3.40.1190.10">
    <property type="entry name" value="Mur-like, catalytic domain"/>
    <property type="match status" value="1"/>
</dbReference>
<dbReference type="AlphaFoldDB" id="A0A0G3H013"/>
<dbReference type="InterPro" id="IPR004101">
    <property type="entry name" value="Mur_ligase_C"/>
</dbReference>
<comment type="cofactor">
    <cofactor evidence="1">
        <name>Mg(2+)</name>
        <dbReference type="ChEBI" id="CHEBI:18420"/>
    </cofactor>
</comment>
<dbReference type="GO" id="GO:0046872">
    <property type="term" value="F:metal ion binding"/>
    <property type="evidence" value="ECO:0007669"/>
    <property type="project" value="UniProtKB-KW"/>
</dbReference>
<dbReference type="Pfam" id="PF02875">
    <property type="entry name" value="Mur_ligase_C"/>
    <property type="match status" value="1"/>
</dbReference>
<dbReference type="Gene3D" id="3.90.190.20">
    <property type="entry name" value="Mur ligase, C-terminal domain"/>
    <property type="match status" value="1"/>
</dbReference>
<evidence type="ECO:0000256" key="2">
    <source>
        <dbReference type="ARBA" id="ARBA00004799"/>
    </source>
</evidence>
<evidence type="ECO:0000256" key="7">
    <source>
        <dbReference type="ARBA" id="ARBA00013025"/>
    </source>
</evidence>
<protein>
    <recommendedName>
        <fullName evidence="8">Dihydrofolate synthase/folylpolyglutamate synthase</fullName>
        <ecNumber evidence="6">6.3.2.12</ecNumber>
        <ecNumber evidence="7">6.3.2.17</ecNumber>
    </recommendedName>
    <alternativeName>
        <fullName evidence="15">Tetrahydrofolylpolyglutamate synthase</fullName>
    </alternativeName>
</protein>
<feature type="domain" description="Mur ligase central" evidence="19">
    <location>
        <begin position="173"/>
        <end position="326"/>
    </location>
</feature>
<evidence type="ECO:0000256" key="6">
    <source>
        <dbReference type="ARBA" id="ARBA00013023"/>
    </source>
</evidence>
<dbReference type="GO" id="GO:0046656">
    <property type="term" value="P:folic acid biosynthetic process"/>
    <property type="evidence" value="ECO:0007669"/>
    <property type="project" value="UniProtKB-KW"/>
</dbReference>
<organism evidence="20 21">
    <name type="scientific">Corynebacterium mustelae</name>
    <dbReference type="NCBI Taxonomy" id="571915"/>
    <lineage>
        <taxon>Bacteria</taxon>
        <taxon>Bacillati</taxon>
        <taxon>Actinomycetota</taxon>
        <taxon>Actinomycetes</taxon>
        <taxon>Mycobacteriales</taxon>
        <taxon>Corynebacteriaceae</taxon>
        <taxon>Corynebacterium</taxon>
    </lineage>
</organism>
<evidence type="ECO:0000256" key="1">
    <source>
        <dbReference type="ARBA" id="ARBA00001946"/>
    </source>
</evidence>
<evidence type="ECO:0000256" key="12">
    <source>
        <dbReference type="ARBA" id="ARBA00022840"/>
    </source>
</evidence>
<evidence type="ECO:0000256" key="11">
    <source>
        <dbReference type="ARBA" id="ARBA00022741"/>
    </source>
</evidence>
<gene>
    <name evidence="20" type="primary">folC</name>
    <name evidence="20" type="ORF">CMUST_12125</name>
</gene>
<accession>A0A0G3H013</accession>
<comment type="similarity">
    <text evidence="4">Belongs to the folylpolyglutamate synthase family.</text>
</comment>
<evidence type="ECO:0000256" key="10">
    <source>
        <dbReference type="ARBA" id="ARBA00022723"/>
    </source>
</evidence>
<evidence type="ECO:0000313" key="20">
    <source>
        <dbReference type="EMBL" id="AKK06736.1"/>
    </source>
</evidence>
<dbReference type="NCBIfam" id="TIGR01499">
    <property type="entry name" value="folC"/>
    <property type="match status" value="1"/>
</dbReference>
<dbReference type="EC" id="6.3.2.12" evidence="6"/>
<dbReference type="SUPFAM" id="SSF53623">
    <property type="entry name" value="MurD-like peptide ligases, catalytic domain"/>
    <property type="match status" value="1"/>
</dbReference>
<dbReference type="Proteomes" id="UP000035199">
    <property type="component" value="Chromosome"/>
</dbReference>
<dbReference type="GO" id="GO:0004326">
    <property type="term" value="F:tetrahydrofolylpolyglutamate synthase activity"/>
    <property type="evidence" value="ECO:0007669"/>
    <property type="project" value="UniProtKB-EC"/>
</dbReference>
<keyword evidence="14" id="KW-0289">Folate biosynthesis</keyword>
<comment type="catalytic activity">
    <reaction evidence="17">
        <text>7,8-dihydropteroate + L-glutamate + ATP = 7,8-dihydrofolate + ADP + phosphate + H(+)</text>
        <dbReference type="Rhea" id="RHEA:23584"/>
        <dbReference type="ChEBI" id="CHEBI:15378"/>
        <dbReference type="ChEBI" id="CHEBI:17839"/>
        <dbReference type="ChEBI" id="CHEBI:29985"/>
        <dbReference type="ChEBI" id="CHEBI:30616"/>
        <dbReference type="ChEBI" id="CHEBI:43474"/>
        <dbReference type="ChEBI" id="CHEBI:57451"/>
        <dbReference type="ChEBI" id="CHEBI:456216"/>
        <dbReference type="EC" id="6.3.2.12"/>
    </reaction>
</comment>
<dbReference type="InterPro" id="IPR013221">
    <property type="entry name" value="Mur_ligase_cen"/>
</dbReference>
<evidence type="ECO:0000256" key="3">
    <source>
        <dbReference type="ARBA" id="ARBA00005150"/>
    </source>
</evidence>
<sequence>MDELNLGEVTLGEGGLSLPIDASGDVEKPAPVEITPTDLAALAEVEAELDTRWNETTIDPTLWRMELLMDLLGNPERAFPAIHVAGTNGKTSTVRMIESLMRAFHRRTGRTTSPHLQLVTERIAIDGVPIHPRDYVRVWQEIKPYVEMADAESMKQGGPRLSKFEVLTAMAYAAFADAPVDVAIIEVGLGGRWDATNVINADVAVITPVGVDHTEYLGDTIEEIAAEKAGIIKPRWDLSDLLAPPDNVAIIGEQTPEAMAVILEHAVNADASVARSGVEFGLTESAIAVGGQMLTLHGLAGEYPDIFLPLSGEHQARNAATALAAVEAFFGAGPGRSLDLDTVREGFATVESPGRLERVRTAPTVFIDAAHNPHGAAALGAALDRDFDFGRLIGVVAVLGDKDARNILLALEPYCAEIVVTQNTSPRALPVADLADYAQEIFGEERVHVAANLPGAIELAVELAEDTDIQSGAGVIVTGSVVTAGEARTLFGKEPA</sequence>
<dbReference type="STRING" id="571915.CMUST_12125"/>
<evidence type="ECO:0000256" key="17">
    <source>
        <dbReference type="ARBA" id="ARBA00049161"/>
    </source>
</evidence>
<keyword evidence="21" id="KW-1185">Reference proteome</keyword>
<keyword evidence="10" id="KW-0479">Metal-binding</keyword>
<evidence type="ECO:0000256" key="4">
    <source>
        <dbReference type="ARBA" id="ARBA00008276"/>
    </source>
</evidence>
<dbReference type="KEGG" id="cmv:CMUST_12125"/>
<evidence type="ECO:0000256" key="5">
    <source>
        <dbReference type="ARBA" id="ARBA00011245"/>
    </source>
</evidence>
<evidence type="ECO:0000259" key="18">
    <source>
        <dbReference type="Pfam" id="PF02875"/>
    </source>
</evidence>
<evidence type="ECO:0000313" key="21">
    <source>
        <dbReference type="Proteomes" id="UP000035199"/>
    </source>
</evidence>
<reference evidence="20 21" key="1">
    <citation type="journal article" date="2015" name="Genome Announc.">
        <title>Complete Genome Sequence of the Type Strain Corynebacterium mustelae DSM 45274, Isolated from Various Tissues of a Male Ferret with Lethal Sepsis.</title>
        <authorList>
            <person name="Ruckert C."/>
            <person name="Eimer J."/>
            <person name="Winkler A."/>
            <person name="Tauch A."/>
        </authorList>
    </citation>
    <scope>NUCLEOTIDE SEQUENCE [LARGE SCALE GENOMIC DNA]</scope>
    <source>
        <strain evidence="20 21">DSM 45274</strain>
    </source>
</reference>
<dbReference type="PANTHER" id="PTHR11136">
    <property type="entry name" value="FOLYLPOLYGLUTAMATE SYNTHASE-RELATED"/>
    <property type="match status" value="1"/>
</dbReference>
<dbReference type="GO" id="GO:0005524">
    <property type="term" value="F:ATP binding"/>
    <property type="evidence" value="ECO:0007669"/>
    <property type="project" value="UniProtKB-KW"/>
</dbReference>
<evidence type="ECO:0000256" key="8">
    <source>
        <dbReference type="ARBA" id="ARBA00019357"/>
    </source>
</evidence>
<dbReference type="InterPro" id="IPR001645">
    <property type="entry name" value="Folylpolyglutamate_synth"/>
</dbReference>
<dbReference type="EC" id="6.3.2.17" evidence="7"/>
<proteinExistence type="inferred from homology"/>
<evidence type="ECO:0000256" key="13">
    <source>
        <dbReference type="ARBA" id="ARBA00022842"/>
    </source>
</evidence>
<reference evidence="21" key="2">
    <citation type="submission" date="2015-05" db="EMBL/GenBank/DDBJ databases">
        <title>Complete genome sequence of Corynebacterium mustelae DSM 45274, isolated from various tissues of a male ferret with lethal sepsis.</title>
        <authorList>
            <person name="Ruckert C."/>
            <person name="Albersmeier A."/>
            <person name="Winkler A."/>
            <person name="Tauch A."/>
        </authorList>
    </citation>
    <scope>NUCLEOTIDE SEQUENCE [LARGE SCALE GENOMIC DNA]</scope>
    <source>
        <strain evidence="21">DSM 45274</strain>
    </source>
</reference>
<dbReference type="InterPro" id="IPR036565">
    <property type="entry name" value="Mur-like_cat_sf"/>
</dbReference>
<feature type="domain" description="Mur ligase C-terminal" evidence="18">
    <location>
        <begin position="354"/>
        <end position="469"/>
    </location>
</feature>
<keyword evidence="12" id="KW-0067">ATP-binding</keyword>
<evidence type="ECO:0000256" key="14">
    <source>
        <dbReference type="ARBA" id="ARBA00022909"/>
    </source>
</evidence>
<dbReference type="PANTHER" id="PTHR11136:SF0">
    <property type="entry name" value="DIHYDROFOLATE SYNTHETASE-RELATED"/>
    <property type="match status" value="1"/>
</dbReference>
<comment type="catalytic activity">
    <reaction evidence="16">
        <text>(6S)-5,6,7,8-tetrahydrofolyl-(gamma-L-Glu)(n) + L-glutamate + ATP = (6S)-5,6,7,8-tetrahydrofolyl-(gamma-L-Glu)(n+1) + ADP + phosphate + H(+)</text>
        <dbReference type="Rhea" id="RHEA:10580"/>
        <dbReference type="Rhea" id="RHEA-COMP:14738"/>
        <dbReference type="Rhea" id="RHEA-COMP:14740"/>
        <dbReference type="ChEBI" id="CHEBI:15378"/>
        <dbReference type="ChEBI" id="CHEBI:29985"/>
        <dbReference type="ChEBI" id="CHEBI:30616"/>
        <dbReference type="ChEBI" id="CHEBI:43474"/>
        <dbReference type="ChEBI" id="CHEBI:141005"/>
        <dbReference type="ChEBI" id="CHEBI:456216"/>
        <dbReference type="EC" id="6.3.2.17"/>
    </reaction>
</comment>
<evidence type="ECO:0000256" key="16">
    <source>
        <dbReference type="ARBA" id="ARBA00047493"/>
    </source>
</evidence>
<dbReference type="PATRIC" id="fig|571915.4.peg.2589"/>
<comment type="pathway">
    <text evidence="3">Cofactor biosynthesis; tetrahydrofolylpolyglutamate biosynthesis.</text>
</comment>
<dbReference type="RefSeq" id="WP_047262709.1">
    <property type="nucleotide sequence ID" value="NZ_CP011542.1"/>
</dbReference>
<comment type="subunit">
    <text evidence="5">Monomer.</text>
</comment>
<dbReference type="FunFam" id="3.40.1190.10:FF:000004">
    <property type="entry name" value="Dihydrofolate synthase/folylpolyglutamate synthase"/>
    <property type="match status" value="1"/>
</dbReference>
<evidence type="ECO:0000259" key="19">
    <source>
        <dbReference type="Pfam" id="PF08245"/>
    </source>
</evidence>
<keyword evidence="11" id="KW-0547">Nucleotide-binding</keyword>
<keyword evidence="9 20" id="KW-0436">Ligase</keyword>
<dbReference type="Pfam" id="PF08245">
    <property type="entry name" value="Mur_ligase_M"/>
    <property type="match status" value="1"/>
</dbReference>
<dbReference type="InterPro" id="IPR036615">
    <property type="entry name" value="Mur_ligase_C_dom_sf"/>
</dbReference>
<dbReference type="SUPFAM" id="SSF53244">
    <property type="entry name" value="MurD-like peptide ligases, peptide-binding domain"/>
    <property type="match status" value="1"/>
</dbReference>
<keyword evidence="13" id="KW-0460">Magnesium</keyword>
<name>A0A0G3H013_9CORY</name>
<dbReference type="PROSITE" id="PS01012">
    <property type="entry name" value="FOLYLPOLYGLU_SYNT_2"/>
    <property type="match status" value="1"/>
</dbReference>
<dbReference type="InterPro" id="IPR018109">
    <property type="entry name" value="Folylpolyglutamate_synth_CS"/>
</dbReference>
<evidence type="ECO:0000256" key="15">
    <source>
        <dbReference type="ARBA" id="ARBA00030592"/>
    </source>
</evidence>
<dbReference type="GO" id="GO:0005737">
    <property type="term" value="C:cytoplasm"/>
    <property type="evidence" value="ECO:0007669"/>
    <property type="project" value="TreeGrafter"/>
</dbReference>
<dbReference type="EMBL" id="CP011542">
    <property type="protein sequence ID" value="AKK06736.1"/>
    <property type="molecule type" value="Genomic_DNA"/>
</dbReference>
<dbReference type="NCBIfam" id="NF047860">
    <property type="entry name" value="Tet-DihydfolSynFolCMyb"/>
    <property type="match status" value="1"/>
</dbReference>
<comment type="pathway">
    <text evidence="2">Cofactor biosynthesis; tetrahydrofolate biosynthesis; 7,8-dihydrofolate from 2-amino-4-hydroxy-6-hydroxymethyl-7,8-dihydropteridine diphosphate and 4-aminobenzoate: step 2/2.</text>
</comment>
<dbReference type="GO" id="GO:0008841">
    <property type="term" value="F:dihydrofolate synthase activity"/>
    <property type="evidence" value="ECO:0007669"/>
    <property type="project" value="UniProtKB-EC"/>
</dbReference>
<dbReference type="OrthoDB" id="9809356at2"/>
<evidence type="ECO:0000256" key="9">
    <source>
        <dbReference type="ARBA" id="ARBA00022598"/>
    </source>
</evidence>